<gene>
    <name evidence="3" type="ORF">SUNI508_05543</name>
</gene>
<feature type="compositionally biased region" description="Polar residues" evidence="1">
    <location>
        <begin position="35"/>
        <end position="46"/>
    </location>
</feature>
<accession>A0ABR2V3X2</accession>
<name>A0ABR2V3X2_9PEZI</name>
<feature type="region of interest" description="Disordered" evidence="1">
    <location>
        <begin position="32"/>
        <end position="188"/>
    </location>
</feature>
<proteinExistence type="predicted"/>
<feature type="signal peptide" evidence="2">
    <location>
        <begin position="1"/>
        <end position="16"/>
    </location>
</feature>
<evidence type="ECO:0000313" key="3">
    <source>
        <dbReference type="EMBL" id="KAK9421613.1"/>
    </source>
</evidence>
<sequence>MKASILLSVAPLAVQATSSGLPTGPGRVVVPVKPTATSSIDPNTVSKDWLQRPETKSQFQTQYPHKPPKTFSTITTPTVKPSPPSRTSQPVVSPSKGPQGYRQGPPPRYKTKTPHQTRPKVEVPTTLPTKVAGPKRPSPKKPRPHRPAQTRYPVSPGPPSRLPVRHDDGSKSERSEGGEYGPLGLFDD</sequence>
<dbReference type="EMBL" id="JARVKF010000168">
    <property type="protein sequence ID" value="KAK9421613.1"/>
    <property type="molecule type" value="Genomic_DNA"/>
</dbReference>
<feature type="compositionally biased region" description="Basic residues" evidence="1">
    <location>
        <begin position="137"/>
        <end position="148"/>
    </location>
</feature>
<feature type="chain" id="PRO_5045554456" evidence="2">
    <location>
        <begin position="17"/>
        <end position="188"/>
    </location>
</feature>
<evidence type="ECO:0000256" key="2">
    <source>
        <dbReference type="SAM" id="SignalP"/>
    </source>
</evidence>
<reference evidence="3 4" key="1">
    <citation type="journal article" date="2024" name="J. Plant Pathol.">
        <title>Sequence and assembly of the genome of Seiridium unicorne, isolate CBS 538.82, causal agent of cypress canker disease.</title>
        <authorList>
            <person name="Scali E."/>
            <person name="Rocca G.D."/>
            <person name="Danti R."/>
            <person name="Garbelotto M."/>
            <person name="Barberini S."/>
            <person name="Baroncelli R."/>
            <person name="Emiliani G."/>
        </authorList>
    </citation>
    <scope>NUCLEOTIDE SEQUENCE [LARGE SCALE GENOMIC DNA]</scope>
    <source>
        <strain evidence="3 4">BM-138-508</strain>
    </source>
</reference>
<dbReference type="Proteomes" id="UP001408356">
    <property type="component" value="Unassembled WGS sequence"/>
</dbReference>
<keyword evidence="4" id="KW-1185">Reference proteome</keyword>
<protein>
    <submittedName>
        <fullName evidence="3">Uncharacterized protein</fullName>
    </submittedName>
</protein>
<evidence type="ECO:0000256" key="1">
    <source>
        <dbReference type="SAM" id="MobiDB-lite"/>
    </source>
</evidence>
<evidence type="ECO:0000313" key="4">
    <source>
        <dbReference type="Proteomes" id="UP001408356"/>
    </source>
</evidence>
<feature type="compositionally biased region" description="Polar residues" evidence="1">
    <location>
        <begin position="70"/>
        <end position="92"/>
    </location>
</feature>
<keyword evidence="2" id="KW-0732">Signal</keyword>
<feature type="compositionally biased region" description="Basic residues" evidence="1">
    <location>
        <begin position="109"/>
        <end position="118"/>
    </location>
</feature>
<organism evidence="3 4">
    <name type="scientific">Seiridium unicorne</name>
    <dbReference type="NCBI Taxonomy" id="138068"/>
    <lineage>
        <taxon>Eukaryota</taxon>
        <taxon>Fungi</taxon>
        <taxon>Dikarya</taxon>
        <taxon>Ascomycota</taxon>
        <taxon>Pezizomycotina</taxon>
        <taxon>Sordariomycetes</taxon>
        <taxon>Xylariomycetidae</taxon>
        <taxon>Amphisphaeriales</taxon>
        <taxon>Sporocadaceae</taxon>
        <taxon>Seiridium</taxon>
    </lineage>
</organism>
<feature type="compositionally biased region" description="Basic and acidic residues" evidence="1">
    <location>
        <begin position="164"/>
        <end position="177"/>
    </location>
</feature>
<comment type="caution">
    <text evidence="3">The sequence shown here is derived from an EMBL/GenBank/DDBJ whole genome shotgun (WGS) entry which is preliminary data.</text>
</comment>